<dbReference type="InterPro" id="IPR036390">
    <property type="entry name" value="WH_DNA-bd_sf"/>
</dbReference>
<proteinExistence type="predicted"/>
<dbReference type="SUPFAM" id="SSF53335">
    <property type="entry name" value="S-adenosyl-L-methionine-dependent methyltransferases"/>
    <property type="match status" value="1"/>
</dbReference>
<name>A0A5E6MCI9_9BACT</name>
<dbReference type="CDD" id="cd00090">
    <property type="entry name" value="HTH_ARSR"/>
    <property type="match status" value="1"/>
</dbReference>
<accession>A0A5E6MCI9</accession>
<organism evidence="2 3">
    <name type="scientific">Methylacidimicrobium tartarophylax</name>
    <dbReference type="NCBI Taxonomy" id="1041768"/>
    <lineage>
        <taxon>Bacteria</taxon>
        <taxon>Pseudomonadati</taxon>
        <taxon>Verrucomicrobiota</taxon>
        <taxon>Methylacidimicrobium</taxon>
    </lineage>
</organism>
<dbReference type="Proteomes" id="UP000334923">
    <property type="component" value="Unassembled WGS sequence"/>
</dbReference>
<dbReference type="PANTHER" id="PTHR43861">
    <property type="entry name" value="TRANS-ACONITATE 2-METHYLTRANSFERASE-RELATED"/>
    <property type="match status" value="1"/>
</dbReference>
<sequence>MHSHSAALPAQSGDRLRRLWSMLGDLTRLRILALLRTQELSVAELCEVLQASQPAVSGHLALLRTEGLVRARRQGRKTFYSLPPERNEAEARLSGTALLLLAESGEADRDPERLHKVIERRKRETRAHFNRMAGRLGGAACPGRGWPAVGPLLTRLLPPVVIADLGCGEGWLSQLLAERAERVIAVDISPKMVAFAAREAKKRNFTNLEFRVGDLQNPPIPPESVAIAVLSQALHHAPSPEGAITAASRILHPGGTLVILDLCEHSFEDARTLYGDYWLGFSENDLEKWLTASGFGEIRIQPLDPDPDPPHLRALLVSAIKPIRSASHVR</sequence>
<dbReference type="Gene3D" id="3.40.50.150">
    <property type="entry name" value="Vaccinia Virus protein VP39"/>
    <property type="match status" value="1"/>
</dbReference>
<feature type="domain" description="HTH arsR-type" evidence="1">
    <location>
        <begin position="8"/>
        <end position="108"/>
    </location>
</feature>
<reference evidence="2 3" key="1">
    <citation type="submission" date="2019-09" db="EMBL/GenBank/DDBJ databases">
        <authorList>
            <person name="Cremers G."/>
        </authorList>
    </citation>
    <scope>NUCLEOTIDE SEQUENCE [LARGE SCALE GENOMIC DNA]</scope>
    <source>
        <strain evidence="2">4A</strain>
    </source>
</reference>
<dbReference type="EMBL" id="CABFVA020000036">
    <property type="protein sequence ID" value="VVM05990.1"/>
    <property type="molecule type" value="Genomic_DNA"/>
</dbReference>
<dbReference type="InterPro" id="IPR029063">
    <property type="entry name" value="SAM-dependent_MTases_sf"/>
</dbReference>
<dbReference type="RefSeq" id="WP_246186523.1">
    <property type="nucleotide sequence ID" value="NZ_CABFVA020000036.1"/>
</dbReference>
<dbReference type="CDD" id="cd02440">
    <property type="entry name" value="AdoMet_MTases"/>
    <property type="match status" value="1"/>
</dbReference>
<dbReference type="NCBIfam" id="NF033788">
    <property type="entry name" value="HTH_metalloreg"/>
    <property type="match status" value="1"/>
</dbReference>
<dbReference type="SMART" id="SM00418">
    <property type="entry name" value="HTH_ARSR"/>
    <property type="match status" value="1"/>
</dbReference>
<dbReference type="InterPro" id="IPR036388">
    <property type="entry name" value="WH-like_DNA-bd_sf"/>
</dbReference>
<protein>
    <submittedName>
        <fullName evidence="2">Transcriptional repressor SmtB</fullName>
    </submittedName>
</protein>
<evidence type="ECO:0000313" key="2">
    <source>
        <dbReference type="EMBL" id="VVM05990.1"/>
    </source>
</evidence>
<dbReference type="AlphaFoldDB" id="A0A5E6MCI9"/>
<dbReference type="PROSITE" id="PS50987">
    <property type="entry name" value="HTH_ARSR_2"/>
    <property type="match status" value="1"/>
</dbReference>
<gene>
    <name evidence="2" type="primary">ziaR</name>
    <name evidence="2" type="ORF">MAMT_00899</name>
</gene>
<evidence type="ECO:0000259" key="1">
    <source>
        <dbReference type="PROSITE" id="PS50987"/>
    </source>
</evidence>
<dbReference type="GO" id="GO:0003700">
    <property type="term" value="F:DNA-binding transcription factor activity"/>
    <property type="evidence" value="ECO:0007669"/>
    <property type="project" value="InterPro"/>
</dbReference>
<dbReference type="GO" id="GO:0008757">
    <property type="term" value="F:S-adenosylmethionine-dependent methyltransferase activity"/>
    <property type="evidence" value="ECO:0007669"/>
    <property type="project" value="InterPro"/>
</dbReference>
<dbReference type="InterPro" id="IPR001845">
    <property type="entry name" value="HTH_ArsR_DNA-bd_dom"/>
</dbReference>
<dbReference type="InterPro" id="IPR013216">
    <property type="entry name" value="Methyltransf_11"/>
</dbReference>
<dbReference type="SUPFAM" id="SSF46785">
    <property type="entry name" value="Winged helix' DNA-binding domain"/>
    <property type="match status" value="1"/>
</dbReference>
<dbReference type="InterPro" id="IPR011991">
    <property type="entry name" value="ArsR-like_HTH"/>
</dbReference>
<keyword evidence="3" id="KW-1185">Reference proteome</keyword>
<evidence type="ECO:0000313" key="3">
    <source>
        <dbReference type="Proteomes" id="UP000334923"/>
    </source>
</evidence>
<dbReference type="Gene3D" id="1.10.10.10">
    <property type="entry name" value="Winged helix-like DNA-binding domain superfamily/Winged helix DNA-binding domain"/>
    <property type="match status" value="1"/>
</dbReference>
<dbReference type="Pfam" id="PF01022">
    <property type="entry name" value="HTH_5"/>
    <property type="match status" value="1"/>
</dbReference>
<dbReference type="Pfam" id="PF08241">
    <property type="entry name" value="Methyltransf_11"/>
    <property type="match status" value="1"/>
</dbReference>
<dbReference type="PRINTS" id="PR00778">
    <property type="entry name" value="HTHARSR"/>
</dbReference>